<name>A0ABS3Z6S5_9GAMM</name>
<evidence type="ECO:0000313" key="4">
    <source>
        <dbReference type="EMBL" id="MBP0047411.1"/>
    </source>
</evidence>
<dbReference type="Gene3D" id="3.40.50.2300">
    <property type="match status" value="1"/>
</dbReference>
<comment type="caution">
    <text evidence="4">The sequence shown here is derived from an EMBL/GenBank/DDBJ whole genome shotgun (WGS) entry which is preliminary data.</text>
</comment>
<dbReference type="InterPro" id="IPR001789">
    <property type="entry name" value="Sig_transdc_resp-reg_receiver"/>
</dbReference>
<dbReference type="PIRSF" id="PIRSF036883">
    <property type="entry name" value="RR_HD-GYP_mod"/>
    <property type="match status" value="1"/>
</dbReference>
<dbReference type="SUPFAM" id="SSF109604">
    <property type="entry name" value="HD-domain/PDEase-like"/>
    <property type="match status" value="1"/>
</dbReference>
<accession>A0ABS3Z6S5</accession>
<protein>
    <submittedName>
        <fullName evidence="4">HDOD domain-containing protein</fullName>
    </submittedName>
</protein>
<dbReference type="PROSITE" id="PS50110">
    <property type="entry name" value="RESPONSE_REGULATORY"/>
    <property type="match status" value="1"/>
</dbReference>
<dbReference type="Gene3D" id="1.10.3210.10">
    <property type="entry name" value="Hypothetical protein af1432"/>
    <property type="match status" value="1"/>
</dbReference>
<dbReference type="PANTHER" id="PTHR33525">
    <property type="match status" value="1"/>
</dbReference>
<keyword evidence="1" id="KW-0597">Phosphoprotein</keyword>
<dbReference type="InterPro" id="IPR013976">
    <property type="entry name" value="HDOD"/>
</dbReference>
<proteinExistence type="predicted"/>
<dbReference type="SUPFAM" id="SSF52172">
    <property type="entry name" value="CheY-like"/>
    <property type="match status" value="1"/>
</dbReference>
<dbReference type="PROSITE" id="PS51833">
    <property type="entry name" value="HDOD"/>
    <property type="match status" value="1"/>
</dbReference>
<gene>
    <name evidence="4" type="ORF">H9C73_01580</name>
</gene>
<reference evidence="4 5" key="1">
    <citation type="submission" date="2020-09" db="EMBL/GenBank/DDBJ databases">
        <authorList>
            <person name="Tanuku N.R.S."/>
        </authorList>
    </citation>
    <scope>NUCLEOTIDE SEQUENCE [LARGE SCALE GENOMIC DNA]</scope>
    <source>
        <strain evidence="4 5">AK62</strain>
    </source>
</reference>
<organism evidence="4 5">
    <name type="scientific">Marinobacterium alkalitolerans</name>
    <dbReference type="NCBI Taxonomy" id="1542925"/>
    <lineage>
        <taxon>Bacteria</taxon>
        <taxon>Pseudomonadati</taxon>
        <taxon>Pseudomonadota</taxon>
        <taxon>Gammaproteobacteria</taxon>
        <taxon>Oceanospirillales</taxon>
        <taxon>Oceanospirillaceae</taxon>
        <taxon>Marinobacterium</taxon>
    </lineage>
</organism>
<dbReference type="EMBL" id="JACVEW010000002">
    <property type="protein sequence ID" value="MBP0047411.1"/>
    <property type="molecule type" value="Genomic_DNA"/>
</dbReference>
<dbReference type="Pfam" id="PF00072">
    <property type="entry name" value="Response_reg"/>
    <property type="match status" value="1"/>
</dbReference>
<feature type="domain" description="HDOD" evidence="3">
    <location>
        <begin position="153"/>
        <end position="344"/>
    </location>
</feature>
<dbReference type="InterPro" id="IPR011006">
    <property type="entry name" value="CheY-like_superfamily"/>
</dbReference>
<evidence type="ECO:0000313" key="5">
    <source>
        <dbReference type="Proteomes" id="UP000810171"/>
    </source>
</evidence>
<dbReference type="PANTHER" id="PTHR33525:SF5">
    <property type="entry name" value="TWO COMPONENT SIGNAL TRANSDUCTION SYSTEM RESPONSE REGULATOR"/>
    <property type="match status" value="1"/>
</dbReference>
<dbReference type="Proteomes" id="UP000810171">
    <property type="component" value="Unassembled WGS sequence"/>
</dbReference>
<evidence type="ECO:0000256" key="1">
    <source>
        <dbReference type="PROSITE-ProRule" id="PRU00169"/>
    </source>
</evidence>
<feature type="domain" description="Response regulatory" evidence="2">
    <location>
        <begin position="17"/>
        <end position="132"/>
    </location>
</feature>
<dbReference type="InterPro" id="IPR014626">
    <property type="entry name" value="Sig_transdc_resp-reg_put"/>
</dbReference>
<evidence type="ECO:0000259" key="3">
    <source>
        <dbReference type="PROSITE" id="PS51833"/>
    </source>
</evidence>
<keyword evidence="5" id="KW-1185">Reference proteome</keyword>
<dbReference type="InterPro" id="IPR052340">
    <property type="entry name" value="RNase_Y/CdgJ"/>
</dbReference>
<feature type="modified residue" description="4-aspartylphosphate" evidence="1">
    <location>
        <position position="68"/>
    </location>
</feature>
<evidence type="ECO:0000259" key="2">
    <source>
        <dbReference type="PROSITE" id="PS50110"/>
    </source>
</evidence>
<dbReference type="Pfam" id="PF08668">
    <property type="entry name" value="HDOD"/>
    <property type="match status" value="1"/>
</dbReference>
<dbReference type="SMART" id="SM00448">
    <property type="entry name" value="REC"/>
    <property type="match status" value="1"/>
</dbReference>
<sequence length="378" mass="40974">MGEYMSEDRVEGTSRPEVLVVDDEAAVLSSARRLIRRSHPNWTVLMAESVSEALSLLEDHSPRVLIADKLMPGPGGIDLLEHVRISHPRILRVMLTGDTSRAALLEVAGLAHLIFAKPFDPGAIASILDRATCIHHLPVNNEIKTAIGSLRQLPVVSHTFSQLSVELARDEVSLDRIVDLVEMDQALTARLLQLANSAFFGFSSETASIRDAVVRLGSELIRAIVLALELFHPASNARSDGAHACSFSIARQVAERALVLGRALELDRHDRDAVFVAGILHNIGALITLELSSSACANDEISAVGAYLLTLWGFNTQYAQLVLDMRKPGQACERDRALAALHVAWVQETEGDDSELLDHAFLASVGITIGSDGNLILE</sequence>